<feature type="transmembrane region" description="Helical" evidence="1">
    <location>
        <begin position="12"/>
        <end position="34"/>
    </location>
</feature>
<proteinExistence type="predicted"/>
<dbReference type="RefSeq" id="WP_012198947.1">
    <property type="nucleotide sequence ID" value="NC_010001.1"/>
</dbReference>
<dbReference type="Proteomes" id="UP000000370">
    <property type="component" value="Chromosome"/>
</dbReference>
<feature type="transmembrane region" description="Helical" evidence="1">
    <location>
        <begin position="324"/>
        <end position="350"/>
    </location>
</feature>
<dbReference type="OrthoDB" id="2199615at2"/>
<feature type="transmembrane region" description="Helical" evidence="1">
    <location>
        <begin position="356"/>
        <end position="374"/>
    </location>
</feature>
<keyword evidence="1" id="KW-0472">Membrane</keyword>
<evidence type="ECO:0000256" key="1">
    <source>
        <dbReference type="SAM" id="Phobius"/>
    </source>
</evidence>
<protein>
    <submittedName>
        <fullName evidence="2">Uncharacterized protein</fullName>
    </submittedName>
</protein>
<keyword evidence="1" id="KW-0812">Transmembrane</keyword>
<evidence type="ECO:0000313" key="3">
    <source>
        <dbReference type="Proteomes" id="UP000000370"/>
    </source>
</evidence>
<dbReference type="eggNOG" id="ENOG502ZA33">
    <property type="taxonomic scope" value="Bacteria"/>
</dbReference>
<dbReference type="KEGG" id="cpy:Cphy_0916"/>
<dbReference type="HOGENOM" id="CLU_060496_0_0_9"/>
<sequence>MKIIINEMKKLFNLKMICLLFLGSIIFYELFISFEIDYFPNGRPNLDVYNVTVQMLHDYGKEMDEVEFEQFKNQYEEKIRQTDDFLSQNVDFNNVSIYSYEDYIRVEEQSFFEQRNEAFETMKWDYLNRKEGTCFWELQTMEWIISTYEGRDNYYFEGLNEQKFNKRVNEIIEHNANESILPSTIFNNYNDFIMYVGVCIAVGIMFMLTPLYLKDRTGKVEYLQYSSKHGRRLCKSKVIAGLMSAFIITTVELLIYFIVYRGNQTSMFMESNINSALNHSFWFDLTFFQYIVCTVISIYMISIFVALISMFVSRKVNSYVTGIGALVPTVFIVCGLTAGVLLNFIFSIYWPKYLVFGIYVVFLVITVPCMVWMLRKERVIDIKG</sequence>
<keyword evidence="1" id="KW-1133">Transmembrane helix</keyword>
<organism evidence="2 3">
    <name type="scientific">Lachnoclostridium phytofermentans (strain ATCC 700394 / DSM 18823 / ISDg)</name>
    <name type="common">Clostridium phytofermentans</name>
    <dbReference type="NCBI Taxonomy" id="357809"/>
    <lineage>
        <taxon>Bacteria</taxon>
        <taxon>Bacillati</taxon>
        <taxon>Bacillota</taxon>
        <taxon>Clostridia</taxon>
        <taxon>Lachnospirales</taxon>
        <taxon>Lachnospiraceae</taxon>
    </lineage>
</organism>
<keyword evidence="3" id="KW-1185">Reference proteome</keyword>
<dbReference type="STRING" id="357809.Cphy_0916"/>
<name>A9KLH2_LACP7</name>
<reference evidence="3" key="1">
    <citation type="submission" date="2007-11" db="EMBL/GenBank/DDBJ databases">
        <title>Complete genome sequence of Clostridium phytofermentans ISDg.</title>
        <authorList>
            <person name="Leschine S.B."/>
            <person name="Warnick T.A."/>
            <person name="Blanchard J.L."/>
            <person name="Schnell D.J."/>
            <person name="Petit E.L."/>
            <person name="LaTouf W.G."/>
            <person name="Copeland A."/>
            <person name="Lucas S."/>
            <person name="Lapidus A."/>
            <person name="Barry K."/>
            <person name="Glavina del Rio T."/>
            <person name="Dalin E."/>
            <person name="Tice H."/>
            <person name="Pitluck S."/>
            <person name="Kiss H."/>
            <person name="Brettin T."/>
            <person name="Bruce D."/>
            <person name="Detter J.C."/>
            <person name="Han C."/>
            <person name="Kuske C."/>
            <person name="Schmutz J."/>
            <person name="Larimer F."/>
            <person name="Land M."/>
            <person name="Hauser L."/>
            <person name="Kyrpides N."/>
            <person name="Kim E.A."/>
            <person name="Richardson P."/>
        </authorList>
    </citation>
    <scope>NUCLEOTIDE SEQUENCE [LARGE SCALE GENOMIC DNA]</scope>
    <source>
        <strain evidence="3">ATCC 700394 / DSM 18823 / ISDg</strain>
    </source>
</reference>
<accession>A9KLH2</accession>
<dbReference type="AlphaFoldDB" id="A9KLH2"/>
<feature type="transmembrane region" description="Helical" evidence="1">
    <location>
        <begin position="192"/>
        <end position="213"/>
    </location>
</feature>
<gene>
    <name evidence="2" type="ordered locus">Cphy_0916</name>
</gene>
<evidence type="ECO:0000313" key="2">
    <source>
        <dbReference type="EMBL" id="ABX41301.1"/>
    </source>
</evidence>
<dbReference type="EMBL" id="CP000885">
    <property type="protein sequence ID" value="ABX41301.1"/>
    <property type="molecule type" value="Genomic_DNA"/>
</dbReference>
<feature type="transmembrane region" description="Helical" evidence="1">
    <location>
        <begin position="238"/>
        <end position="259"/>
    </location>
</feature>
<feature type="transmembrane region" description="Helical" evidence="1">
    <location>
        <begin position="287"/>
        <end position="312"/>
    </location>
</feature>